<feature type="transmembrane region" description="Helical" evidence="1">
    <location>
        <begin position="20"/>
        <end position="42"/>
    </location>
</feature>
<evidence type="ECO:0000259" key="2">
    <source>
        <dbReference type="Pfam" id="PF09851"/>
    </source>
</evidence>
<keyword evidence="1" id="KW-1133">Transmembrane helix</keyword>
<dbReference type="InterPro" id="IPR018649">
    <property type="entry name" value="SHOCT"/>
</dbReference>
<comment type="caution">
    <text evidence="3">The sequence shown here is derived from an EMBL/GenBank/DDBJ whole genome shotgun (WGS) entry which is preliminary data.</text>
</comment>
<accession>A0A3D8V9G1</accession>
<dbReference type="EMBL" id="QTLC01000100">
    <property type="protein sequence ID" value="RDY66044.1"/>
    <property type="molecule type" value="Genomic_DNA"/>
</dbReference>
<sequence>MMMGGMMDGNGMGNSFFGGFFSFGLIFLILIIAIFLIARWMMKPNAKERSFNDKERGESSSKDVLKKRLASGEITEEEYDRLKKKLDE</sequence>
<dbReference type="AlphaFoldDB" id="A0A3D8V9G1"/>
<keyword evidence="1" id="KW-0472">Membrane</keyword>
<evidence type="ECO:0000256" key="1">
    <source>
        <dbReference type="SAM" id="Phobius"/>
    </source>
</evidence>
<evidence type="ECO:0000313" key="3">
    <source>
        <dbReference type="EMBL" id="RDY66044.1"/>
    </source>
</evidence>
<keyword evidence="1" id="KW-0812">Transmembrane</keyword>
<name>A0A3D8V9G1_9BACI</name>
<organism evidence="3 4">
    <name type="scientific">Halobacillus trueperi</name>
    <dbReference type="NCBI Taxonomy" id="156205"/>
    <lineage>
        <taxon>Bacteria</taxon>
        <taxon>Bacillati</taxon>
        <taxon>Bacillota</taxon>
        <taxon>Bacilli</taxon>
        <taxon>Bacillales</taxon>
        <taxon>Bacillaceae</taxon>
        <taxon>Halobacillus</taxon>
    </lineage>
</organism>
<evidence type="ECO:0000313" key="4">
    <source>
        <dbReference type="Proteomes" id="UP000257032"/>
    </source>
</evidence>
<dbReference type="Proteomes" id="UP000257032">
    <property type="component" value="Unassembled WGS sequence"/>
</dbReference>
<feature type="domain" description="SHOCT" evidence="2">
    <location>
        <begin position="64"/>
        <end position="86"/>
    </location>
</feature>
<gene>
    <name evidence="3" type="ORF">DXT76_21505</name>
</gene>
<protein>
    <submittedName>
        <fullName evidence="3">SHOCT domain-containing protein</fullName>
    </submittedName>
</protein>
<reference evidence="3 4" key="1">
    <citation type="submission" date="2018-08" db="EMBL/GenBank/DDBJ databases">
        <title>Genome sequence of strict halophilic Halobacillus trueperi SS1 isolated from Lunsu, a salty water body of North West Himalayas.</title>
        <authorList>
            <person name="Gupta S."/>
            <person name="Sharma P."/>
            <person name="Dev K."/>
            <person name="Baumler D."/>
            <person name="Sourirajan A."/>
        </authorList>
    </citation>
    <scope>NUCLEOTIDE SEQUENCE [LARGE SCALE GENOMIC DNA]</scope>
    <source>
        <strain evidence="3 4">SS1</strain>
    </source>
</reference>
<proteinExistence type="predicted"/>
<dbReference type="Pfam" id="PF09851">
    <property type="entry name" value="SHOCT"/>
    <property type="match status" value="1"/>
</dbReference>